<organism evidence="1 2">
    <name type="scientific">Elysia marginata</name>
    <dbReference type="NCBI Taxonomy" id="1093978"/>
    <lineage>
        <taxon>Eukaryota</taxon>
        <taxon>Metazoa</taxon>
        <taxon>Spiralia</taxon>
        <taxon>Lophotrochozoa</taxon>
        <taxon>Mollusca</taxon>
        <taxon>Gastropoda</taxon>
        <taxon>Heterobranchia</taxon>
        <taxon>Euthyneura</taxon>
        <taxon>Panpulmonata</taxon>
        <taxon>Sacoglossa</taxon>
        <taxon>Placobranchoidea</taxon>
        <taxon>Plakobranchidae</taxon>
        <taxon>Elysia</taxon>
    </lineage>
</organism>
<accession>A0AAV4JV29</accession>
<sequence length="99" mass="11247">MEFTKENMRFYIFMRCKLGESAKLIHETLQTVCGDCAVFIKLFAVGGPLVVDLLPQDTTMTATYYVQNVLSQVKSAINEQRLKVSTSRTLLLHEECRSP</sequence>
<protein>
    <submittedName>
        <fullName evidence="1">Uncharacterized protein</fullName>
    </submittedName>
</protein>
<dbReference type="Proteomes" id="UP000762676">
    <property type="component" value="Unassembled WGS sequence"/>
</dbReference>
<name>A0AAV4JV29_9GAST</name>
<evidence type="ECO:0000313" key="2">
    <source>
        <dbReference type="Proteomes" id="UP000762676"/>
    </source>
</evidence>
<reference evidence="1 2" key="1">
    <citation type="journal article" date="2021" name="Elife">
        <title>Chloroplast acquisition without the gene transfer in kleptoplastic sea slugs, Plakobranchus ocellatus.</title>
        <authorList>
            <person name="Maeda T."/>
            <person name="Takahashi S."/>
            <person name="Yoshida T."/>
            <person name="Shimamura S."/>
            <person name="Takaki Y."/>
            <person name="Nagai Y."/>
            <person name="Toyoda A."/>
            <person name="Suzuki Y."/>
            <person name="Arimoto A."/>
            <person name="Ishii H."/>
            <person name="Satoh N."/>
            <person name="Nishiyama T."/>
            <person name="Hasebe M."/>
            <person name="Maruyama T."/>
            <person name="Minagawa J."/>
            <person name="Obokata J."/>
            <person name="Shigenobu S."/>
        </authorList>
    </citation>
    <scope>NUCLEOTIDE SEQUENCE [LARGE SCALE GENOMIC DNA]</scope>
</reference>
<dbReference type="AlphaFoldDB" id="A0AAV4JV29"/>
<evidence type="ECO:0000313" key="1">
    <source>
        <dbReference type="EMBL" id="GFS25357.1"/>
    </source>
</evidence>
<gene>
    <name evidence="1" type="ORF">ElyMa_003439600</name>
</gene>
<proteinExistence type="predicted"/>
<dbReference type="EMBL" id="BMAT01007053">
    <property type="protein sequence ID" value="GFS25357.1"/>
    <property type="molecule type" value="Genomic_DNA"/>
</dbReference>
<keyword evidence="2" id="KW-1185">Reference proteome</keyword>
<comment type="caution">
    <text evidence="1">The sequence shown here is derived from an EMBL/GenBank/DDBJ whole genome shotgun (WGS) entry which is preliminary data.</text>
</comment>